<accession>A0A6I3WBZ5</accession>
<dbReference type="Proteomes" id="UP000438196">
    <property type="component" value="Unassembled WGS sequence"/>
</dbReference>
<dbReference type="OrthoDB" id="6896482at2"/>
<evidence type="ECO:0000313" key="3">
    <source>
        <dbReference type="Proteomes" id="UP000438196"/>
    </source>
</evidence>
<evidence type="ECO:0000256" key="1">
    <source>
        <dbReference type="SAM" id="SignalP"/>
    </source>
</evidence>
<feature type="signal peptide" evidence="1">
    <location>
        <begin position="1"/>
        <end position="22"/>
    </location>
</feature>
<organism evidence="2 3">
    <name type="scientific">Pseudomonas spelaei</name>
    <dbReference type="NCBI Taxonomy" id="1055469"/>
    <lineage>
        <taxon>Bacteria</taxon>
        <taxon>Pseudomonadati</taxon>
        <taxon>Pseudomonadota</taxon>
        <taxon>Gammaproteobacteria</taxon>
        <taxon>Pseudomonadales</taxon>
        <taxon>Pseudomonadaceae</taxon>
        <taxon>Pseudomonas</taxon>
    </lineage>
</organism>
<keyword evidence="1" id="KW-0732">Signal</keyword>
<proteinExistence type="predicted"/>
<comment type="caution">
    <text evidence="2">The sequence shown here is derived from an EMBL/GenBank/DDBJ whole genome shotgun (WGS) entry which is preliminary data.</text>
</comment>
<name>A0A6I3WBZ5_9PSED</name>
<evidence type="ECO:0000313" key="2">
    <source>
        <dbReference type="EMBL" id="MUF04883.1"/>
    </source>
</evidence>
<feature type="chain" id="PRO_5026022397" evidence="1">
    <location>
        <begin position="23"/>
        <end position="105"/>
    </location>
</feature>
<dbReference type="RefSeq" id="WP_155583191.1">
    <property type="nucleotide sequence ID" value="NZ_JBHSTH010000004.1"/>
</dbReference>
<sequence>MTTFKKLMLAVTMLSASAAVQASDGSLVIQDNNRVKKSSSVSAGLDHVSFNDAGGQRSTWGQPLGRATPSSPYYAGYENLSGRFNGTKLRQQDLQGRYDVPLPES</sequence>
<dbReference type="EMBL" id="WNNK01000007">
    <property type="protein sequence ID" value="MUF04883.1"/>
    <property type="molecule type" value="Genomic_DNA"/>
</dbReference>
<dbReference type="AlphaFoldDB" id="A0A6I3WBZ5"/>
<keyword evidence="3" id="KW-1185">Reference proteome</keyword>
<reference evidence="2 3" key="1">
    <citation type="submission" date="2019-11" db="EMBL/GenBank/DDBJ databases">
        <title>Pseudomonas karstica sp. nov. and Pseudomonas spelaei sp. nov. from karst caves.</title>
        <authorList>
            <person name="Zeman M."/>
        </authorList>
    </citation>
    <scope>NUCLEOTIDE SEQUENCE [LARGE SCALE GENOMIC DNA]</scope>
    <source>
        <strain evidence="2 3">CCM 7893</strain>
    </source>
</reference>
<gene>
    <name evidence="2" type="ORF">GNF76_11085</name>
</gene>
<protein>
    <submittedName>
        <fullName evidence="2">Uncharacterized protein</fullName>
    </submittedName>
</protein>